<proteinExistence type="predicted"/>
<feature type="transmembrane region" description="Helical" evidence="2">
    <location>
        <begin position="300"/>
        <end position="322"/>
    </location>
</feature>
<evidence type="ECO:0000256" key="1">
    <source>
        <dbReference type="SAM" id="MobiDB-lite"/>
    </source>
</evidence>
<evidence type="ECO:0000256" key="2">
    <source>
        <dbReference type="SAM" id="Phobius"/>
    </source>
</evidence>
<organism evidence="3 4">
    <name type="scientific">Coemansia spiralis</name>
    <dbReference type="NCBI Taxonomy" id="417178"/>
    <lineage>
        <taxon>Eukaryota</taxon>
        <taxon>Fungi</taxon>
        <taxon>Fungi incertae sedis</taxon>
        <taxon>Zoopagomycota</taxon>
        <taxon>Kickxellomycotina</taxon>
        <taxon>Kickxellomycetes</taxon>
        <taxon>Kickxellales</taxon>
        <taxon>Kickxellaceae</taxon>
        <taxon>Coemansia</taxon>
    </lineage>
</organism>
<feature type="transmembrane region" description="Helical" evidence="2">
    <location>
        <begin position="265"/>
        <end position="288"/>
    </location>
</feature>
<feature type="transmembrane region" description="Helical" evidence="2">
    <location>
        <begin position="127"/>
        <end position="148"/>
    </location>
</feature>
<comment type="caution">
    <text evidence="3">The sequence shown here is derived from an EMBL/GenBank/DDBJ whole genome shotgun (WGS) entry which is preliminary data.</text>
</comment>
<name>A0A9W8GR27_9FUNG</name>
<sequence length="367" mass="39602">MIIPSAVSQTVLSVTKCIPRPTPIVPIPFPTRNGRLPDPTTLVTKYNELPTFSTTTVLSSTTTSCTTTSVSSTTSASPSAQGVQANSRDSLTKDDSGQTKRDLPTILCAKKNCARTRDWLTKIPSDVAAWSVGGIAFVLSGLLFMSTVGWRNPGFLDAVLAMFEVGVSLMLRASIGYATSEGAATAMYRASMIFNYHAGIQLCHLLSVMVLDLSAHFDPRITAKQIFAKAASRILSLCLLGMTVAGVVVMFKGDPAKTSGAGLHLVQTVMFIVMLLSLGMTMAAAQIVSRDGAVNYRKHIAATVLPLLLLAMWAVFMASRTFVSLDNVARSNEIMFYFLNFTPLLMIGATLMLLNGPRLFNFEKLYF</sequence>
<feature type="transmembrane region" description="Helical" evidence="2">
    <location>
        <begin position="334"/>
        <end position="354"/>
    </location>
</feature>
<feature type="compositionally biased region" description="Low complexity" evidence="1">
    <location>
        <begin position="68"/>
        <end position="79"/>
    </location>
</feature>
<feature type="transmembrane region" description="Helical" evidence="2">
    <location>
        <begin position="234"/>
        <end position="253"/>
    </location>
</feature>
<evidence type="ECO:0000313" key="3">
    <source>
        <dbReference type="EMBL" id="KAJ2690206.1"/>
    </source>
</evidence>
<feature type="transmembrane region" description="Helical" evidence="2">
    <location>
        <begin position="155"/>
        <end position="173"/>
    </location>
</feature>
<keyword evidence="2" id="KW-0812">Transmembrane</keyword>
<feature type="compositionally biased region" description="Basic and acidic residues" evidence="1">
    <location>
        <begin position="90"/>
        <end position="100"/>
    </location>
</feature>
<dbReference type="EMBL" id="JANBTX010000014">
    <property type="protein sequence ID" value="KAJ2690206.1"/>
    <property type="molecule type" value="Genomic_DNA"/>
</dbReference>
<feature type="compositionally biased region" description="Polar residues" evidence="1">
    <location>
        <begin position="80"/>
        <end position="89"/>
    </location>
</feature>
<dbReference type="AlphaFoldDB" id="A0A9W8GR27"/>
<accession>A0A9W8GR27</accession>
<reference evidence="3" key="1">
    <citation type="submission" date="2022-07" db="EMBL/GenBank/DDBJ databases">
        <title>Phylogenomic reconstructions and comparative analyses of Kickxellomycotina fungi.</title>
        <authorList>
            <person name="Reynolds N.K."/>
            <person name="Stajich J.E."/>
            <person name="Barry K."/>
            <person name="Grigoriev I.V."/>
            <person name="Crous P."/>
            <person name="Smith M.E."/>
        </authorList>
    </citation>
    <scope>NUCLEOTIDE SEQUENCE</scope>
    <source>
        <strain evidence="3">CBS 109367</strain>
    </source>
</reference>
<protein>
    <submittedName>
        <fullName evidence="3">Uncharacterized protein</fullName>
    </submittedName>
</protein>
<dbReference type="OrthoDB" id="5553747at2759"/>
<feature type="region of interest" description="Disordered" evidence="1">
    <location>
        <begin position="68"/>
        <end position="100"/>
    </location>
</feature>
<keyword evidence="2" id="KW-0472">Membrane</keyword>
<keyword evidence="4" id="KW-1185">Reference proteome</keyword>
<dbReference type="Proteomes" id="UP001151516">
    <property type="component" value="Unassembled WGS sequence"/>
</dbReference>
<keyword evidence="2" id="KW-1133">Transmembrane helix</keyword>
<evidence type="ECO:0000313" key="4">
    <source>
        <dbReference type="Proteomes" id="UP001151516"/>
    </source>
</evidence>
<gene>
    <name evidence="3" type="ORF">IWW39_000887</name>
</gene>